<evidence type="ECO:0000313" key="2">
    <source>
        <dbReference type="Proteomes" id="UP001501705"/>
    </source>
</evidence>
<protein>
    <submittedName>
        <fullName evidence="1">Uncharacterized protein</fullName>
    </submittedName>
</protein>
<name>A0ABN2C0H0_9ACTN</name>
<dbReference type="SUPFAM" id="SSF53474">
    <property type="entry name" value="alpha/beta-Hydrolases"/>
    <property type="match status" value="1"/>
</dbReference>
<proteinExistence type="predicted"/>
<keyword evidence="2" id="KW-1185">Reference proteome</keyword>
<accession>A0ABN2C0H0</accession>
<dbReference type="Gene3D" id="3.40.50.1820">
    <property type="entry name" value="alpha/beta hydrolase"/>
    <property type="match status" value="1"/>
</dbReference>
<gene>
    <name evidence="1" type="ORF">GCM10009804_02130</name>
</gene>
<comment type="caution">
    <text evidence="1">The sequence shown here is derived from an EMBL/GenBank/DDBJ whole genome shotgun (WGS) entry which is preliminary data.</text>
</comment>
<dbReference type="EMBL" id="BAAAPH010000001">
    <property type="protein sequence ID" value="GAA1549277.1"/>
    <property type="molecule type" value="Genomic_DNA"/>
</dbReference>
<dbReference type="Proteomes" id="UP001501705">
    <property type="component" value="Unassembled WGS sequence"/>
</dbReference>
<organism evidence="1 2">
    <name type="scientific">Kribbella hippodromi</name>
    <dbReference type="NCBI Taxonomy" id="434347"/>
    <lineage>
        <taxon>Bacteria</taxon>
        <taxon>Bacillati</taxon>
        <taxon>Actinomycetota</taxon>
        <taxon>Actinomycetes</taxon>
        <taxon>Propionibacteriales</taxon>
        <taxon>Kribbellaceae</taxon>
        <taxon>Kribbella</taxon>
    </lineage>
</organism>
<dbReference type="InterPro" id="IPR029058">
    <property type="entry name" value="AB_hydrolase_fold"/>
</dbReference>
<evidence type="ECO:0000313" key="1">
    <source>
        <dbReference type="EMBL" id="GAA1549277.1"/>
    </source>
</evidence>
<sequence>MQEIAAALPTSPDKLVRPEFLQSLTHPTGALGRRLRAEDTICTNWTPHVPLRFFTGSADSDVPAANAKSCQQKLARRGVPSTITDVGPVDHNRTAELAYPQILDWFARL</sequence>
<reference evidence="2" key="1">
    <citation type="journal article" date="2019" name="Int. J. Syst. Evol. Microbiol.">
        <title>The Global Catalogue of Microorganisms (GCM) 10K type strain sequencing project: providing services to taxonomists for standard genome sequencing and annotation.</title>
        <authorList>
            <consortium name="The Broad Institute Genomics Platform"/>
            <consortium name="The Broad Institute Genome Sequencing Center for Infectious Disease"/>
            <person name="Wu L."/>
            <person name="Ma J."/>
        </authorList>
    </citation>
    <scope>NUCLEOTIDE SEQUENCE [LARGE SCALE GENOMIC DNA]</scope>
    <source>
        <strain evidence="2">JCM 15572</strain>
    </source>
</reference>
<dbReference type="Gene3D" id="1.10.260.160">
    <property type="match status" value="1"/>
</dbReference>